<accession>A0ABD3WFU7</accession>
<dbReference type="AlphaFoldDB" id="A0ABD3WFU7"/>
<dbReference type="PANTHER" id="PTHR16520:SF3">
    <property type="entry name" value="KINETOCHORE SCAFFOLD 1"/>
    <property type="match status" value="1"/>
</dbReference>
<gene>
    <name evidence="3" type="ORF">ACJMK2_036013</name>
</gene>
<dbReference type="InterPro" id="IPR037388">
    <property type="entry name" value="Blinkin"/>
</dbReference>
<protein>
    <recommendedName>
        <fullName evidence="2">Knl1 C-terminal RWD domain-containing protein</fullName>
    </recommendedName>
</protein>
<feature type="coiled-coil region" evidence="1">
    <location>
        <begin position="282"/>
        <end position="316"/>
    </location>
</feature>
<reference evidence="3 4" key="1">
    <citation type="submission" date="2024-11" db="EMBL/GenBank/DDBJ databases">
        <title>Chromosome-level genome assembly of the freshwater bivalve Anodonta woodiana.</title>
        <authorList>
            <person name="Chen X."/>
        </authorList>
    </citation>
    <scope>NUCLEOTIDE SEQUENCE [LARGE SCALE GENOMIC DNA]</scope>
    <source>
        <strain evidence="3">MN2024</strain>
        <tissue evidence="3">Gills</tissue>
    </source>
</reference>
<evidence type="ECO:0000313" key="3">
    <source>
        <dbReference type="EMBL" id="KAL3872814.1"/>
    </source>
</evidence>
<keyword evidence="1" id="KW-0175">Coiled coil</keyword>
<dbReference type="InterPro" id="IPR040850">
    <property type="entry name" value="Knl1_RWD_C"/>
</dbReference>
<feature type="non-terminal residue" evidence="3">
    <location>
        <position position="1"/>
    </location>
</feature>
<comment type="caution">
    <text evidence="3">The sequence shown here is derived from an EMBL/GenBank/DDBJ whole genome shotgun (WGS) entry which is preliminary data.</text>
</comment>
<evidence type="ECO:0000259" key="2">
    <source>
        <dbReference type="Pfam" id="PF18210"/>
    </source>
</evidence>
<dbReference type="Pfam" id="PF18210">
    <property type="entry name" value="Knl1_RWD_C"/>
    <property type="match status" value="1"/>
</dbReference>
<evidence type="ECO:0000313" key="4">
    <source>
        <dbReference type="Proteomes" id="UP001634394"/>
    </source>
</evidence>
<evidence type="ECO:0000256" key="1">
    <source>
        <dbReference type="SAM" id="Coils"/>
    </source>
</evidence>
<sequence length="521" mass="59410">TCNLEDEVPYGLSMSTINGNEMYCTSMSSVSVSEARSEEASQNKSILSAVAGLSHSLCISEGPLTVDTFLKLMLAHKAERVQWTRRSSLALIPEIDPDNIDMVLVAKMKTEPEAKLFCKVYQDILAQQERNKKTNQFLDKDLEETQPPIFQSALSLSEKELHNLRKQVQSLQSACIKQTKMAWKKEMKMTGEKFLAELKVNTQRTNEVTEEIVSANETITSLSEDLDSDIKKVEDEIAFLESKSPLSEEELLVWQENQEKITEKQKELMECQTRVDYHKDIKKNLMSKVDALTQEIEEIQKKIDYHQKRNTDEQRKHLDDLEQQINIHQSVNEWELETLTEDLAVFLFLKGTLVLSVNIQSHEGAKVIESVSLSSTLPENANQWDRLAQSLALSAIDTKVLESKFRKTALPQMLHEVASIISEVRLLVRDVYLSSLRKLVIIQPDKSVTFNIYSIKTLCDILVNFRFDGMRPLSNPVQTDVQTIFGDVSTEQILKNLSMVKPGPRYVHRLLECINLESDVS</sequence>
<feature type="domain" description="Knl1 C-terminal RWD" evidence="2">
    <location>
        <begin position="285"/>
        <end position="427"/>
    </location>
</feature>
<name>A0ABD3WFU7_SINWO</name>
<dbReference type="Proteomes" id="UP001634394">
    <property type="component" value="Unassembled WGS sequence"/>
</dbReference>
<dbReference type="PANTHER" id="PTHR16520">
    <property type="entry name" value="KINETOCHORE SCAFFOLD 1"/>
    <property type="match status" value="1"/>
</dbReference>
<proteinExistence type="predicted"/>
<feature type="coiled-coil region" evidence="1">
    <location>
        <begin position="223"/>
        <end position="250"/>
    </location>
</feature>
<keyword evidence="4" id="KW-1185">Reference proteome</keyword>
<dbReference type="EMBL" id="JBJQND010000006">
    <property type="protein sequence ID" value="KAL3872814.1"/>
    <property type="molecule type" value="Genomic_DNA"/>
</dbReference>
<organism evidence="3 4">
    <name type="scientific">Sinanodonta woodiana</name>
    <name type="common">Chinese pond mussel</name>
    <name type="synonym">Anodonta woodiana</name>
    <dbReference type="NCBI Taxonomy" id="1069815"/>
    <lineage>
        <taxon>Eukaryota</taxon>
        <taxon>Metazoa</taxon>
        <taxon>Spiralia</taxon>
        <taxon>Lophotrochozoa</taxon>
        <taxon>Mollusca</taxon>
        <taxon>Bivalvia</taxon>
        <taxon>Autobranchia</taxon>
        <taxon>Heteroconchia</taxon>
        <taxon>Palaeoheterodonta</taxon>
        <taxon>Unionida</taxon>
        <taxon>Unionoidea</taxon>
        <taxon>Unionidae</taxon>
        <taxon>Unioninae</taxon>
        <taxon>Sinanodonta</taxon>
    </lineage>
</organism>